<dbReference type="EMBL" id="BAAAHB010000042">
    <property type="protein sequence ID" value="GAA0472637.1"/>
    <property type="molecule type" value="Genomic_DNA"/>
</dbReference>
<evidence type="ECO:0000313" key="3">
    <source>
        <dbReference type="Proteomes" id="UP001499895"/>
    </source>
</evidence>
<organism evidence="2 3">
    <name type="scientific">Streptomyces stramineus</name>
    <dbReference type="NCBI Taxonomy" id="173861"/>
    <lineage>
        <taxon>Bacteria</taxon>
        <taxon>Bacillati</taxon>
        <taxon>Actinomycetota</taxon>
        <taxon>Actinomycetes</taxon>
        <taxon>Kitasatosporales</taxon>
        <taxon>Streptomycetaceae</taxon>
        <taxon>Streptomyces</taxon>
    </lineage>
</organism>
<dbReference type="InterPro" id="IPR016181">
    <property type="entry name" value="Acyl_CoA_acyltransferase"/>
</dbReference>
<accession>A0ABP3K6B2</accession>
<evidence type="ECO:0000259" key="1">
    <source>
        <dbReference type="PROSITE" id="PS51186"/>
    </source>
</evidence>
<comment type="caution">
    <text evidence="2">The sequence shown here is derived from an EMBL/GenBank/DDBJ whole genome shotgun (WGS) entry which is preliminary data.</text>
</comment>
<dbReference type="Pfam" id="PF00583">
    <property type="entry name" value="Acetyltransf_1"/>
    <property type="match status" value="1"/>
</dbReference>
<evidence type="ECO:0000313" key="2">
    <source>
        <dbReference type="EMBL" id="GAA0472637.1"/>
    </source>
</evidence>
<dbReference type="PROSITE" id="PS51186">
    <property type="entry name" value="GNAT"/>
    <property type="match status" value="1"/>
</dbReference>
<reference evidence="3" key="1">
    <citation type="journal article" date="2019" name="Int. J. Syst. Evol. Microbiol.">
        <title>The Global Catalogue of Microorganisms (GCM) 10K type strain sequencing project: providing services to taxonomists for standard genome sequencing and annotation.</title>
        <authorList>
            <consortium name="The Broad Institute Genomics Platform"/>
            <consortium name="The Broad Institute Genome Sequencing Center for Infectious Disease"/>
            <person name="Wu L."/>
            <person name="Ma J."/>
        </authorList>
    </citation>
    <scope>NUCLEOTIDE SEQUENCE [LARGE SCALE GENOMIC DNA]</scope>
    <source>
        <strain evidence="3">JCM 10649</strain>
    </source>
</reference>
<dbReference type="RefSeq" id="WP_344092238.1">
    <property type="nucleotide sequence ID" value="NZ_BAAAHB010000042.1"/>
</dbReference>
<dbReference type="SUPFAM" id="SSF55729">
    <property type="entry name" value="Acyl-CoA N-acyltransferases (Nat)"/>
    <property type="match status" value="1"/>
</dbReference>
<dbReference type="InterPro" id="IPR000182">
    <property type="entry name" value="GNAT_dom"/>
</dbReference>
<protein>
    <recommendedName>
        <fullName evidence="1">N-acetyltransferase domain-containing protein</fullName>
    </recommendedName>
</protein>
<dbReference type="Gene3D" id="3.40.630.30">
    <property type="match status" value="1"/>
</dbReference>
<proteinExistence type="predicted"/>
<keyword evidence="3" id="KW-1185">Reference proteome</keyword>
<gene>
    <name evidence="2" type="ORF">GCM10009544_38300</name>
</gene>
<sequence>MSEVTYEFWKGTDAARQLDRFLPAYEEVYVEPPYCEGPREIAEFIERFQRQAQRPGFRLALACEGAEVIGFTFGYLLPADTGWWDGLLEPLPEDCTRETGDRTFVIIELAVRKPWRRRGIATALHAELLAGPVAERVTLTMRPEPEALPAQSAYAAWGYRRVGRSQPWDEAPVYDSMVLDLGGGSAGG</sequence>
<feature type="domain" description="N-acetyltransferase" evidence="1">
    <location>
        <begin position="6"/>
        <end position="180"/>
    </location>
</feature>
<dbReference type="Proteomes" id="UP001499895">
    <property type="component" value="Unassembled WGS sequence"/>
</dbReference>
<name>A0ABP3K6B2_9ACTN</name>